<dbReference type="EMBL" id="CAFBIZ010000017">
    <property type="protein sequence ID" value="CAB4846558.1"/>
    <property type="molecule type" value="Genomic_DNA"/>
</dbReference>
<keyword evidence="2" id="KW-1133">Transmembrane helix</keyword>
<evidence type="ECO:0000256" key="2">
    <source>
        <dbReference type="SAM" id="Phobius"/>
    </source>
</evidence>
<feature type="transmembrane region" description="Helical" evidence="2">
    <location>
        <begin position="32"/>
        <end position="50"/>
    </location>
</feature>
<sequence>MPEPADVGSAIPSPPEPEIHQIPSTRRGAGRVLVAVYAVFAIAATSRAGVQLVTKFSDARLAYVLSAFAAVVYVVITAALIKGTATARRVATIGIVIELIGVLVVGAFSYVDSAVFPRATVWSHFGEGYGFVPLLLPILGLWFLRRSNAARSSAARSAVR</sequence>
<gene>
    <name evidence="3" type="ORF">UFOPK3268_00246</name>
    <name evidence="4" type="ORF">UFOPK3752_01484</name>
    <name evidence="5" type="ORF">UFOPK4150_01226</name>
</gene>
<evidence type="ECO:0000313" key="4">
    <source>
        <dbReference type="EMBL" id="CAB4948078.1"/>
    </source>
</evidence>
<dbReference type="AlphaFoldDB" id="A0A6J7JW63"/>
<evidence type="ECO:0000313" key="5">
    <source>
        <dbReference type="EMBL" id="CAB5033206.1"/>
    </source>
</evidence>
<evidence type="ECO:0000256" key="1">
    <source>
        <dbReference type="SAM" id="MobiDB-lite"/>
    </source>
</evidence>
<name>A0A6J7JW63_9ZZZZ</name>
<proteinExistence type="predicted"/>
<feature type="transmembrane region" description="Helical" evidence="2">
    <location>
        <begin position="62"/>
        <end position="81"/>
    </location>
</feature>
<reference evidence="4" key="1">
    <citation type="submission" date="2020-05" db="EMBL/GenBank/DDBJ databases">
        <authorList>
            <person name="Chiriac C."/>
            <person name="Salcher M."/>
            <person name="Ghai R."/>
            <person name="Kavagutti S V."/>
        </authorList>
    </citation>
    <scope>NUCLEOTIDE SEQUENCE</scope>
</reference>
<feature type="transmembrane region" description="Helical" evidence="2">
    <location>
        <begin position="90"/>
        <end position="108"/>
    </location>
</feature>
<organism evidence="4">
    <name type="scientific">freshwater metagenome</name>
    <dbReference type="NCBI Taxonomy" id="449393"/>
    <lineage>
        <taxon>unclassified sequences</taxon>
        <taxon>metagenomes</taxon>
        <taxon>ecological metagenomes</taxon>
    </lineage>
</organism>
<protein>
    <submittedName>
        <fullName evidence="4">Unannotated protein</fullName>
    </submittedName>
</protein>
<dbReference type="EMBL" id="CAFBND010000063">
    <property type="protein sequence ID" value="CAB4948078.1"/>
    <property type="molecule type" value="Genomic_DNA"/>
</dbReference>
<evidence type="ECO:0000313" key="3">
    <source>
        <dbReference type="EMBL" id="CAB4846558.1"/>
    </source>
</evidence>
<keyword evidence="2" id="KW-0812">Transmembrane</keyword>
<dbReference type="EMBL" id="CAFBPU010000023">
    <property type="protein sequence ID" value="CAB5033206.1"/>
    <property type="molecule type" value="Genomic_DNA"/>
</dbReference>
<feature type="transmembrane region" description="Helical" evidence="2">
    <location>
        <begin position="128"/>
        <end position="144"/>
    </location>
</feature>
<accession>A0A6J7JW63</accession>
<keyword evidence="2" id="KW-0472">Membrane</keyword>
<feature type="region of interest" description="Disordered" evidence="1">
    <location>
        <begin position="1"/>
        <end position="22"/>
    </location>
</feature>